<proteinExistence type="inferred from homology"/>
<comment type="similarity">
    <text evidence="14">Belongs to the ABC transporter superfamily. UvrA family.</text>
</comment>
<dbReference type="Gene3D" id="1.20.1580.10">
    <property type="entry name" value="ABC transporter ATPase like domain"/>
    <property type="match status" value="2"/>
</dbReference>
<keyword evidence="4" id="KW-0677">Repeat</keyword>
<evidence type="ECO:0000256" key="12">
    <source>
        <dbReference type="ARBA" id="ARBA00023125"/>
    </source>
</evidence>
<dbReference type="Pfam" id="PF00005">
    <property type="entry name" value="ABC_tran"/>
    <property type="match status" value="1"/>
</dbReference>
<dbReference type="PROSITE" id="PS00211">
    <property type="entry name" value="ABC_TRANSPORTER_1"/>
    <property type="match status" value="2"/>
</dbReference>
<organism evidence="18 19">
    <name type="scientific">Enterococcus xiangfangensis</name>
    <dbReference type="NCBI Taxonomy" id="1296537"/>
    <lineage>
        <taxon>Bacteria</taxon>
        <taxon>Bacillati</taxon>
        <taxon>Bacillota</taxon>
        <taxon>Bacilli</taxon>
        <taxon>Lactobacillales</taxon>
        <taxon>Enterococcaceae</taxon>
        <taxon>Enterococcus</taxon>
    </lineage>
</organism>
<evidence type="ECO:0000256" key="14">
    <source>
        <dbReference type="ARBA" id="ARBA00038000"/>
    </source>
</evidence>
<comment type="caution">
    <text evidence="18">The sequence shown here is derived from an EMBL/GenBank/DDBJ whole genome shotgun (WGS) entry which is preliminary data.</text>
</comment>
<keyword evidence="10" id="KW-0067">ATP-binding</keyword>
<dbReference type="EMBL" id="JARQAJ010000001">
    <property type="protein sequence ID" value="MDT2758522.1"/>
    <property type="molecule type" value="Genomic_DNA"/>
</dbReference>
<dbReference type="InterPro" id="IPR017871">
    <property type="entry name" value="ABC_transporter-like_CS"/>
</dbReference>
<keyword evidence="8" id="KW-0863">Zinc-finger</keyword>
<dbReference type="InterPro" id="IPR041552">
    <property type="entry name" value="UvrA_DNA-bd"/>
</dbReference>
<dbReference type="RefSeq" id="WP_311829287.1">
    <property type="nucleotide sequence ID" value="NZ_JARQAJ010000001.1"/>
</dbReference>
<keyword evidence="11" id="KW-0267">Excision nuclease</keyword>
<evidence type="ECO:0000256" key="16">
    <source>
        <dbReference type="ARBA" id="ARBA00042156"/>
    </source>
</evidence>
<evidence type="ECO:0000256" key="8">
    <source>
        <dbReference type="ARBA" id="ARBA00022771"/>
    </source>
</evidence>
<dbReference type="PANTHER" id="PTHR43152:SF3">
    <property type="entry name" value="UVRABC SYSTEM PROTEIN A"/>
    <property type="match status" value="1"/>
</dbReference>
<evidence type="ECO:0000256" key="10">
    <source>
        <dbReference type="ARBA" id="ARBA00022840"/>
    </source>
</evidence>
<evidence type="ECO:0000256" key="15">
    <source>
        <dbReference type="ARBA" id="ARBA00039316"/>
    </source>
</evidence>
<sequence>MKIEIRNAYEKNLKHIDVDIPRNKFVVITGLSGSGKTTLVKDTLYMEAQRQYLEAMSFQGIQKPKVDAIYHLSPAILIDQEDRNDNPRSTLGTQTDLFTDLRMIFEKLHTRKCPACHQLITASEAKETTEKKDGQFMVFMDCPNCGQRMDKLTRSHFSFNTKTGACLTCHGLGKTLAIKEEVLYDPQKSLEEGAVTMWPANYSTYQADIYYKLLTLLKLPVPKNLPLKDYSAEQWVLLKEGINNKELVENIVLPKKVQDGRFDGVETKIWQKISENKGVPATLASYIGEALCPSCQGEKLNPESRAATVFGQHLPIIETWDLTQLMDWLHTLDAAMSERQQQMVQNYIADMLTKIQRIQQVGLAYLSLDRPYTTLSGGEAQRIKLAAVLASPMTELIYLLDEPTIGLHTADTQGVIEMIKKIRDRRNTVVVIEHDDAVIQQADWIIEIGPKSGEKGGEILFTGTYQELMNNPDSLTYQAQQSRYQQDSQQRSVDTAALTVTNAHGNNLKNLSLTLPANSLSVVTGVSGAGKSSLVFGEIAETNLKNTATIHWDTAFRQLVTISQKRPTRNRRSIIATYLDLFDKIRGLFAKEAKKDGKSFKSGDFSFNSGNGRCPNCQGLGTIENNQLFFQNVEVTCPECHGTRYREEILAIKIADASIDDVLLMDVATAESFLTKQGLDTKPLQLLAKTNLDYVTLGQSTNTLSGGEMQRLRLAATIAKEKQNNNLFLMDEPTTGMHKIDVYHFMTLIQQLIDEGNTFIFIEHNLDVIRQADYLVELGPVGGKEGGHLLFAGKIQAFLTSETKTASYLN</sequence>
<keyword evidence="9" id="KW-0862">Zinc</keyword>
<dbReference type="Gene3D" id="3.40.50.300">
    <property type="entry name" value="P-loop containing nucleotide triphosphate hydrolases"/>
    <property type="match status" value="2"/>
</dbReference>
<keyword evidence="2" id="KW-0963">Cytoplasm</keyword>
<keyword evidence="19" id="KW-1185">Reference proteome</keyword>
<reference evidence="18" key="1">
    <citation type="submission" date="2023-03" db="EMBL/GenBank/DDBJ databases">
        <authorList>
            <person name="Shen W."/>
            <person name="Cai J."/>
        </authorList>
    </citation>
    <scope>NUCLEOTIDE SEQUENCE</scope>
    <source>
        <strain evidence="18">P66-3</strain>
    </source>
</reference>
<dbReference type="Pfam" id="PF17755">
    <property type="entry name" value="UvrA_DNA-bind"/>
    <property type="match status" value="1"/>
</dbReference>
<keyword evidence="3" id="KW-0479">Metal-binding</keyword>
<keyword evidence="12" id="KW-0238">DNA-binding</keyword>
<evidence type="ECO:0000256" key="4">
    <source>
        <dbReference type="ARBA" id="ARBA00022737"/>
    </source>
</evidence>
<dbReference type="PROSITE" id="PS50893">
    <property type="entry name" value="ABC_TRANSPORTER_2"/>
    <property type="match status" value="2"/>
</dbReference>
<evidence type="ECO:0000256" key="5">
    <source>
        <dbReference type="ARBA" id="ARBA00022741"/>
    </source>
</evidence>
<comment type="subcellular location">
    <subcellularLocation>
        <location evidence="1">Cytoplasm</location>
    </subcellularLocation>
</comment>
<evidence type="ECO:0000256" key="13">
    <source>
        <dbReference type="ARBA" id="ARBA00023204"/>
    </source>
</evidence>
<feature type="domain" description="ABC transporter" evidence="17">
    <location>
        <begin position="3"/>
        <end position="481"/>
    </location>
</feature>
<dbReference type="PANTHER" id="PTHR43152">
    <property type="entry name" value="UVRABC SYSTEM PROTEIN A"/>
    <property type="match status" value="1"/>
</dbReference>
<evidence type="ECO:0000256" key="3">
    <source>
        <dbReference type="ARBA" id="ARBA00022723"/>
    </source>
</evidence>
<keyword evidence="5" id="KW-0547">Nucleotide-binding</keyword>
<feature type="domain" description="ABC transporter" evidence="17">
    <location>
        <begin position="493"/>
        <end position="805"/>
    </location>
</feature>
<dbReference type="InterPro" id="IPR003439">
    <property type="entry name" value="ABC_transporter-like_ATP-bd"/>
</dbReference>
<keyword evidence="13" id="KW-0234">DNA repair</keyword>
<accession>A0ABU3F788</accession>
<evidence type="ECO:0000256" key="9">
    <source>
        <dbReference type="ARBA" id="ARBA00022833"/>
    </source>
</evidence>
<dbReference type="Proteomes" id="UP001181046">
    <property type="component" value="Unassembled WGS sequence"/>
</dbReference>
<keyword evidence="7" id="KW-0228">DNA excision</keyword>
<evidence type="ECO:0000256" key="7">
    <source>
        <dbReference type="ARBA" id="ARBA00022769"/>
    </source>
</evidence>
<evidence type="ECO:0000313" key="18">
    <source>
        <dbReference type="EMBL" id="MDT2758522.1"/>
    </source>
</evidence>
<gene>
    <name evidence="18" type="ORF">P7H27_01850</name>
</gene>
<evidence type="ECO:0000259" key="17">
    <source>
        <dbReference type="PROSITE" id="PS50893"/>
    </source>
</evidence>
<protein>
    <recommendedName>
        <fullName evidence="15">UvrABC system protein A</fullName>
    </recommendedName>
    <alternativeName>
        <fullName evidence="16">Excinuclease ABC subunit A</fullName>
    </alternativeName>
</protein>
<evidence type="ECO:0000313" key="19">
    <source>
        <dbReference type="Proteomes" id="UP001181046"/>
    </source>
</evidence>
<dbReference type="SUPFAM" id="SSF52540">
    <property type="entry name" value="P-loop containing nucleoside triphosphate hydrolases"/>
    <property type="match status" value="2"/>
</dbReference>
<name>A0ABU3F788_9ENTE</name>
<evidence type="ECO:0000256" key="1">
    <source>
        <dbReference type="ARBA" id="ARBA00004496"/>
    </source>
</evidence>
<dbReference type="Gene3D" id="1.10.8.280">
    <property type="entry name" value="ABC transporter ATPase domain-like"/>
    <property type="match status" value="1"/>
</dbReference>
<evidence type="ECO:0000256" key="2">
    <source>
        <dbReference type="ARBA" id="ARBA00022490"/>
    </source>
</evidence>
<evidence type="ECO:0000256" key="6">
    <source>
        <dbReference type="ARBA" id="ARBA00022763"/>
    </source>
</evidence>
<dbReference type="InterPro" id="IPR027417">
    <property type="entry name" value="P-loop_NTPase"/>
</dbReference>
<keyword evidence="6" id="KW-0227">DNA damage</keyword>
<evidence type="ECO:0000256" key="11">
    <source>
        <dbReference type="ARBA" id="ARBA00022881"/>
    </source>
</evidence>